<keyword evidence="2" id="KW-0175">Coiled coil</keyword>
<evidence type="ECO:0000259" key="3">
    <source>
        <dbReference type="Pfam" id="PF10079"/>
    </source>
</evidence>
<gene>
    <name evidence="2 5" type="primary">bshC</name>
    <name evidence="5" type="ORF">ACFOW1_02645</name>
</gene>
<dbReference type="InterPro" id="IPR055399">
    <property type="entry name" value="CC_BshC"/>
</dbReference>
<dbReference type="EC" id="6.-.-.-" evidence="2"/>
<dbReference type="Pfam" id="PF24850">
    <property type="entry name" value="CC_BshC"/>
    <property type="match status" value="1"/>
</dbReference>
<evidence type="ECO:0000256" key="2">
    <source>
        <dbReference type="HAMAP-Rule" id="MF_01867"/>
    </source>
</evidence>
<dbReference type="Pfam" id="PF10079">
    <property type="entry name" value="Rossmann-like_BshC"/>
    <property type="match status" value="1"/>
</dbReference>
<comment type="caution">
    <text evidence="5">The sequence shown here is derived from an EMBL/GenBank/DDBJ whole genome shotgun (WGS) entry which is preliminary data.</text>
</comment>
<evidence type="ECO:0000256" key="1">
    <source>
        <dbReference type="ARBA" id="ARBA00022598"/>
    </source>
</evidence>
<sequence length="535" mass="61191">MENNHLHLSYQQTGYFSKLVVDYVSGGEQLQKFYKHSVNIDGIKTAITARQTFATNRELLVEALTEQYQNIALNDKQIANLEALKSNATFTITTAHQPNIFTGPLYFIYKIIHAIKLADELAKELPEYNFVPVYYMGSEDADLDELGYINLGGEKLIWNTKQTGAVGRMLVDKALLQIITSIQGQIGIHPFGNELINVFSQCYTLGKSIQQATLELVNTLFADYGLLVVVPDNAALKASFNSVVTKEITEQFSHKAVAETIAQLSQHYKVQAGGRELNLFYLTGDKRERIEFDSLKFRVQSLGLEFSQEEILQELNNHPEHFSANVILRGVFQETILPNIAFIGGGGELAYWLELQKVFEAVNVPYPMLILRNSLLFVTDEQVQRIEKLGFTVEDFFKRPFDMINALVHKNSSYQLDITAQIEAVKQQYQALQIIAGNIDESLKHHTEALQTKTLKPLHELEKKMLRAEKRRFEAQQRQIEKLKSALFPNNSLQERIDNFSYFYAKYGKEWLQLVYNHCLTLEQQLTIIKLPQKH</sequence>
<keyword evidence="6" id="KW-1185">Reference proteome</keyword>
<evidence type="ECO:0000313" key="5">
    <source>
        <dbReference type="EMBL" id="MFC4230772.1"/>
    </source>
</evidence>
<dbReference type="Proteomes" id="UP001595906">
    <property type="component" value="Unassembled WGS sequence"/>
</dbReference>
<name>A0ABV8PRY0_9BACT</name>
<proteinExistence type="inferred from homology"/>
<reference evidence="6" key="1">
    <citation type="journal article" date="2019" name="Int. J. Syst. Evol. Microbiol.">
        <title>The Global Catalogue of Microorganisms (GCM) 10K type strain sequencing project: providing services to taxonomists for standard genome sequencing and annotation.</title>
        <authorList>
            <consortium name="The Broad Institute Genomics Platform"/>
            <consortium name="The Broad Institute Genome Sequencing Center for Infectious Disease"/>
            <person name="Wu L."/>
            <person name="Ma J."/>
        </authorList>
    </citation>
    <scope>NUCLEOTIDE SEQUENCE [LARGE SCALE GENOMIC DNA]</scope>
    <source>
        <strain evidence="6">CECT 8010</strain>
    </source>
</reference>
<dbReference type="PIRSF" id="PIRSF012535">
    <property type="entry name" value="UCP012535"/>
    <property type="match status" value="1"/>
</dbReference>
<dbReference type="EMBL" id="JBHSDC010000002">
    <property type="protein sequence ID" value="MFC4230772.1"/>
    <property type="molecule type" value="Genomic_DNA"/>
</dbReference>
<comment type="similarity">
    <text evidence="2">Belongs to the BshC family.</text>
</comment>
<dbReference type="NCBIfam" id="TIGR03998">
    <property type="entry name" value="thiol_BshC"/>
    <property type="match status" value="1"/>
</dbReference>
<dbReference type="InterPro" id="IPR011199">
    <property type="entry name" value="Bacillithiol_biosynth_BshC"/>
</dbReference>
<evidence type="ECO:0000259" key="4">
    <source>
        <dbReference type="Pfam" id="PF24850"/>
    </source>
</evidence>
<evidence type="ECO:0000313" key="6">
    <source>
        <dbReference type="Proteomes" id="UP001595906"/>
    </source>
</evidence>
<organism evidence="5 6">
    <name type="scientific">Parasediminibacterium paludis</name>
    <dbReference type="NCBI Taxonomy" id="908966"/>
    <lineage>
        <taxon>Bacteria</taxon>
        <taxon>Pseudomonadati</taxon>
        <taxon>Bacteroidota</taxon>
        <taxon>Chitinophagia</taxon>
        <taxon>Chitinophagales</taxon>
        <taxon>Chitinophagaceae</taxon>
        <taxon>Parasediminibacterium</taxon>
    </lineage>
</organism>
<dbReference type="RefSeq" id="WP_379012157.1">
    <property type="nucleotide sequence ID" value="NZ_JBHSDC010000002.1"/>
</dbReference>
<feature type="domain" description="Bacillithiol biosynthesis BshC N-terminal Rossmann-like" evidence="3">
    <location>
        <begin position="7"/>
        <end position="373"/>
    </location>
</feature>
<protein>
    <recommendedName>
        <fullName evidence="2">Putative cysteine ligase BshC</fullName>
        <ecNumber evidence="2">6.-.-.-</ecNumber>
    </recommendedName>
</protein>
<feature type="domain" description="Bacillithiol biosynthesis BshC C-terminal coiled-coil" evidence="4">
    <location>
        <begin position="376"/>
        <end position="531"/>
    </location>
</feature>
<accession>A0ABV8PRY0</accession>
<keyword evidence="1 2" id="KW-0436">Ligase</keyword>
<dbReference type="InterPro" id="IPR055398">
    <property type="entry name" value="Rossmann-like_BshC"/>
</dbReference>
<feature type="coiled-coil region" evidence="2">
    <location>
        <begin position="458"/>
        <end position="486"/>
    </location>
</feature>
<dbReference type="HAMAP" id="MF_01867">
    <property type="entry name" value="BshC"/>
    <property type="match status" value="1"/>
</dbReference>